<dbReference type="RefSeq" id="WP_215622810.1">
    <property type="nucleotide sequence ID" value="NZ_CP076134.1"/>
</dbReference>
<reference evidence="2" key="1">
    <citation type="submission" date="2021-06" db="EMBL/GenBank/DDBJ databases">
        <title>Bradyrhizobium sp. S2-20-1 Genome sequencing.</title>
        <authorList>
            <person name="Jin L."/>
        </authorList>
    </citation>
    <scope>NUCLEOTIDE SEQUENCE</scope>
    <source>
        <strain evidence="2">S2-20-1</strain>
    </source>
</reference>
<evidence type="ECO:0000313" key="2">
    <source>
        <dbReference type="EMBL" id="QWG14174.1"/>
    </source>
</evidence>
<accession>A0A975RNU7</accession>
<proteinExistence type="predicted"/>
<dbReference type="Pfam" id="PF13529">
    <property type="entry name" value="Peptidase_C39_2"/>
    <property type="match status" value="1"/>
</dbReference>
<evidence type="ECO:0000259" key="1">
    <source>
        <dbReference type="Pfam" id="PF13529"/>
    </source>
</evidence>
<dbReference type="AlphaFoldDB" id="A0A975RNU7"/>
<organism evidence="2 3">
    <name type="scientific">Bradyrhizobium sediminis</name>
    <dbReference type="NCBI Taxonomy" id="2840469"/>
    <lineage>
        <taxon>Bacteria</taxon>
        <taxon>Pseudomonadati</taxon>
        <taxon>Pseudomonadota</taxon>
        <taxon>Alphaproteobacteria</taxon>
        <taxon>Hyphomicrobiales</taxon>
        <taxon>Nitrobacteraceae</taxon>
        <taxon>Bradyrhizobium</taxon>
    </lineage>
</organism>
<dbReference type="EMBL" id="CP076134">
    <property type="protein sequence ID" value="QWG14174.1"/>
    <property type="molecule type" value="Genomic_DNA"/>
</dbReference>
<gene>
    <name evidence="2" type="ORF">KMZ29_05650</name>
</gene>
<name>A0A975RNU7_9BRAD</name>
<evidence type="ECO:0000313" key="3">
    <source>
        <dbReference type="Proteomes" id="UP000680839"/>
    </source>
</evidence>
<dbReference type="InterPro" id="IPR039564">
    <property type="entry name" value="Peptidase_C39-like"/>
</dbReference>
<dbReference type="Proteomes" id="UP000680839">
    <property type="component" value="Chromosome"/>
</dbReference>
<feature type="domain" description="Peptidase C39-like" evidence="1">
    <location>
        <begin position="264"/>
        <end position="341"/>
    </location>
</feature>
<protein>
    <submittedName>
        <fullName evidence="2">C39 family peptidase</fullName>
    </submittedName>
</protein>
<sequence length="417" mass="45020">MADGASIGSDVQLELLDFLFRSFSADIGLMSGLDLEGSRISKDLPLPIADLNSSPLFLDYAVINASGKKIGVVRSSARGTEFPLIDSIMIGRTLFEQAEAERQVLAQAAKDYPGAKLSTAGFVCYGYPRIGIVVLVADGSQQRRAIYDAHMTSYRVRELAGTKIGEAGARGGDLPEGEPFYSFIDRLPEAGPSPVIGQQWNSAMRYVATVRAFQSGRSAAPAAVELLSTKQAERLIRESMAASLAAPAPPRPAISGTVLPILRLIGQETPVFCAVATAAMILEYIGYTGFTQQDIAKVFKTGEYGTYNADMISGFETLTNGGWRAAVDTAPTVDKARDYLGSMIPGKTGILGHARLLRGWREYSYVEPRSGHIMFRDSYYLVNDPYPIGSGQLVMESLMKPIGDFYRNLLSLSPTAP</sequence>